<feature type="domain" description="VWFC" evidence="6">
    <location>
        <begin position="1139"/>
        <end position="1196"/>
    </location>
</feature>
<evidence type="ECO:0000313" key="8">
    <source>
        <dbReference type="EMBL" id="CAG5130238.1"/>
    </source>
</evidence>
<evidence type="ECO:0000259" key="7">
    <source>
        <dbReference type="PROSITE" id="PS51233"/>
    </source>
</evidence>
<dbReference type="Proteomes" id="UP000678393">
    <property type="component" value="Unassembled WGS sequence"/>
</dbReference>
<gene>
    <name evidence="8" type="ORF">CUNI_LOCUS15796</name>
</gene>
<dbReference type="InterPro" id="IPR036084">
    <property type="entry name" value="Ser_inhib-like_sf"/>
</dbReference>
<dbReference type="EMBL" id="CAJHNH020003902">
    <property type="protein sequence ID" value="CAG5130238.1"/>
    <property type="molecule type" value="Genomic_DNA"/>
</dbReference>
<evidence type="ECO:0000256" key="1">
    <source>
        <dbReference type="ARBA" id="ARBA00004613"/>
    </source>
</evidence>
<reference evidence="8" key="1">
    <citation type="submission" date="2021-04" db="EMBL/GenBank/DDBJ databases">
        <authorList>
            <consortium name="Molecular Ecology Group"/>
        </authorList>
    </citation>
    <scope>NUCLEOTIDE SEQUENCE</scope>
</reference>
<feature type="domain" description="VWFC" evidence="6">
    <location>
        <begin position="1425"/>
        <end position="1485"/>
    </location>
</feature>
<dbReference type="InterPro" id="IPR052424">
    <property type="entry name" value="Kielin_Chordin-BMP_Reg"/>
</dbReference>
<dbReference type="GO" id="GO:0005576">
    <property type="term" value="C:extracellular region"/>
    <property type="evidence" value="ECO:0007669"/>
    <property type="project" value="UniProtKB-SubCell"/>
</dbReference>
<dbReference type="InterPro" id="IPR001846">
    <property type="entry name" value="VWF_type-D"/>
</dbReference>
<dbReference type="SMART" id="SM00832">
    <property type="entry name" value="C8"/>
    <property type="match status" value="1"/>
</dbReference>
<dbReference type="SMART" id="SM00215">
    <property type="entry name" value="VWC_out"/>
    <property type="match status" value="10"/>
</dbReference>
<dbReference type="SUPFAM" id="SSF57603">
    <property type="entry name" value="FnI-like domain"/>
    <property type="match status" value="19"/>
</dbReference>
<evidence type="ECO:0000256" key="2">
    <source>
        <dbReference type="ARBA" id="ARBA00022525"/>
    </source>
</evidence>
<feature type="domain" description="VWFC" evidence="6">
    <location>
        <begin position="514"/>
        <end position="571"/>
    </location>
</feature>
<dbReference type="Pfam" id="PF00093">
    <property type="entry name" value="VWC"/>
    <property type="match status" value="1"/>
</dbReference>
<evidence type="ECO:0000256" key="5">
    <source>
        <dbReference type="ARBA" id="ARBA00023157"/>
    </source>
</evidence>
<keyword evidence="4" id="KW-0677">Repeat</keyword>
<feature type="domain" description="VWFC" evidence="6">
    <location>
        <begin position="210"/>
        <end position="274"/>
    </location>
</feature>
<keyword evidence="3" id="KW-0732">Signal</keyword>
<feature type="domain" description="VWFC" evidence="6">
    <location>
        <begin position="151"/>
        <end position="210"/>
    </location>
</feature>
<evidence type="ECO:0000256" key="3">
    <source>
        <dbReference type="ARBA" id="ARBA00022729"/>
    </source>
</evidence>
<evidence type="ECO:0000256" key="4">
    <source>
        <dbReference type="ARBA" id="ARBA00022737"/>
    </source>
</evidence>
<feature type="domain" description="VWFC" evidence="6">
    <location>
        <begin position="454"/>
        <end position="513"/>
    </location>
</feature>
<proteinExistence type="predicted"/>
<dbReference type="PROSITE" id="PS51233">
    <property type="entry name" value="VWFD"/>
    <property type="match status" value="1"/>
</dbReference>
<keyword evidence="5" id="KW-1015">Disulfide bond</keyword>
<dbReference type="Gene3D" id="2.10.70.10">
    <property type="entry name" value="Complement Module, domain 1"/>
    <property type="match status" value="7"/>
</dbReference>
<accession>A0A8S3ZQR0</accession>
<dbReference type="SMART" id="SM00214">
    <property type="entry name" value="VWC"/>
    <property type="match status" value="22"/>
</dbReference>
<keyword evidence="9" id="KW-1185">Reference proteome</keyword>
<dbReference type="PROSITE" id="PS50184">
    <property type="entry name" value="VWFC_2"/>
    <property type="match status" value="15"/>
</dbReference>
<dbReference type="PANTHER" id="PTHR46698:SF6">
    <property type="entry name" value="KIELIN_CHORDIN-LIKE PROTEIN"/>
    <property type="match status" value="1"/>
</dbReference>
<feature type="domain" description="VWFC" evidence="6">
    <location>
        <begin position="790"/>
        <end position="850"/>
    </location>
</feature>
<comment type="subcellular location">
    <subcellularLocation>
        <location evidence="1">Secreted</location>
    </subcellularLocation>
</comment>
<dbReference type="PROSITE" id="PS01208">
    <property type="entry name" value="VWFC_1"/>
    <property type="match status" value="9"/>
</dbReference>
<comment type="caution">
    <text evidence="8">The sequence shown here is derived from an EMBL/GenBank/DDBJ whole genome shotgun (WGS) entry which is preliminary data.</text>
</comment>
<evidence type="ECO:0000313" key="9">
    <source>
        <dbReference type="Proteomes" id="UP000678393"/>
    </source>
</evidence>
<dbReference type="PANTHER" id="PTHR46698">
    <property type="entry name" value="CROSSVEINLESS 2"/>
    <property type="match status" value="1"/>
</dbReference>
<feature type="domain" description="VWFC" evidence="6">
    <location>
        <begin position="1024"/>
        <end position="1083"/>
    </location>
</feature>
<dbReference type="SUPFAM" id="SSF57567">
    <property type="entry name" value="Serine protease inhibitors"/>
    <property type="match status" value="1"/>
</dbReference>
<dbReference type="InterPro" id="IPR001007">
    <property type="entry name" value="VWF_dom"/>
</dbReference>
<organism evidence="8 9">
    <name type="scientific">Candidula unifasciata</name>
    <dbReference type="NCBI Taxonomy" id="100452"/>
    <lineage>
        <taxon>Eukaryota</taxon>
        <taxon>Metazoa</taxon>
        <taxon>Spiralia</taxon>
        <taxon>Lophotrochozoa</taxon>
        <taxon>Mollusca</taxon>
        <taxon>Gastropoda</taxon>
        <taxon>Heterobranchia</taxon>
        <taxon>Euthyneura</taxon>
        <taxon>Panpulmonata</taxon>
        <taxon>Eupulmonata</taxon>
        <taxon>Stylommatophora</taxon>
        <taxon>Helicina</taxon>
        <taxon>Helicoidea</taxon>
        <taxon>Geomitridae</taxon>
        <taxon>Candidula</taxon>
    </lineage>
</organism>
<feature type="domain" description="VWFC" evidence="6">
    <location>
        <begin position="733"/>
        <end position="790"/>
    </location>
</feature>
<dbReference type="Pfam" id="PF23334">
    <property type="entry name" value="VWC2L_2nd"/>
    <property type="match status" value="8"/>
</dbReference>
<dbReference type="Gene3D" id="6.20.200.20">
    <property type="match status" value="13"/>
</dbReference>
<dbReference type="OrthoDB" id="6132182at2759"/>
<feature type="domain" description="VWFC" evidence="6">
    <location>
        <begin position="31"/>
        <end position="88"/>
    </location>
</feature>
<feature type="domain" description="VWFC" evidence="6">
    <location>
        <begin position="395"/>
        <end position="453"/>
    </location>
</feature>
<feature type="domain" description="VWFC" evidence="6">
    <location>
        <begin position="1251"/>
        <end position="1315"/>
    </location>
</feature>
<protein>
    <submittedName>
        <fullName evidence="8">Uncharacterized protein</fullName>
    </submittedName>
</protein>
<dbReference type="Pfam" id="PF00094">
    <property type="entry name" value="VWD"/>
    <property type="match status" value="1"/>
</dbReference>
<name>A0A8S3ZQR0_9EUPU</name>
<dbReference type="CDD" id="cd19941">
    <property type="entry name" value="TIL"/>
    <property type="match status" value="1"/>
</dbReference>
<keyword evidence="2" id="KW-0964">Secreted</keyword>
<evidence type="ECO:0000259" key="6">
    <source>
        <dbReference type="PROSITE" id="PS50184"/>
    </source>
</evidence>
<dbReference type="InterPro" id="IPR014853">
    <property type="entry name" value="VWF/SSPO/ZAN-like_Cys-rich_dom"/>
</dbReference>
<feature type="domain" description="VWFC" evidence="6">
    <location>
        <begin position="1196"/>
        <end position="1254"/>
    </location>
</feature>
<feature type="domain" description="VWFD" evidence="7">
    <location>
        <begin position="1489"/>
        <end position="1666"/>
    </location>
</feature>
<dbReference type="SMART" id="SM00216">
    <property type="entry name" value="VWD"/>
    <property type="match status" value="1"/>
</dbReference>
<feature type="domain" description="VWFC" evidence="6">
    <location>
        <begin position="967"/>
        <end position="1024"/>
    </location>
</feature>
<feature type="non-terminal residue" evidence="8">
    <location>
        <position position="1827"/>
    </location>
</feature>
<feature type="domain" description="VWFC" evidence="6">
    <location>
        <begin position="91"/>
        <end position="151"/>
    </location>
</feature>
<sequence length="1827" mass="200885">AGQVKCREIVCDEPKCEHPYTSSEECCPQCKHCLYRNKVYRDGEEFTPHPCSTCTCARGSVVCASLQCDRADCENPVTLQGHCCPSCGLECQYEGNKYEDGSSFNPEYDPCLNCSCSNSIVRCKPVRCETENLPCRRPIRKAGECCPSFCPSCEDQGVEHFEGESWPSHNSPCERCECQGGKVICLPITDCTEKCTHGIIRPNECCSQCTDCLFEGRIVLEEKTVSISDGDICRLCTCYAGEMMCQSIHVAWDCPKLECKKTETPPADCCPVCSGCSNEGRKFKDAEVVSLDECSHCVCSQGEILCKAKTENCPPALCREPRRVKGTVVLYVTDVQYYGQDYPRRSSFFISPIDVCKRCICDNGRVSCTAFSQECPPTSCTHPGRRRDQCCLTCDSCLYRGRPVRNGQRFSGNENCQICICQNGSITCTQQECPPVRCSNPVTMPGRCCPECSGICFVEGKEYKSGESFTQPRHDCQSCVCEYGTVTCVQTKCNDLPCSNPVPVIGQCCPVCPKQCVYNGLNYDDGGTFVNPKNKCEDCLCRQGTVQCKQRMCPPVNCANPVQENCCPVCSGCTFGILLLTEGEEVPDPNNSCEICKCRRASVQCDRIPCPPVTCANPAQVNCCPVCQDCEYRGRRYDNGILFMLIQGNVMCSKKECPAPTCTHPAQGSCCLECHNCLFSGQTVKEGDTIRSPTDPCEDCQCRQGNIMCSKQCPQQQSSCHHPVTRGCCPECTGCMYKGKEYRNAERFNDPDSKCIVCGCTNGDVFCQQRTCPVVNCPNPVQGECCMECDGCFFEGKVQNNGQRFPHPSKQCQDCECRNGEVRCGSINCRITRTCSHPVSVPGECCPVCGQDCLNEGQVVKNGDRFNVNCQVNNADCLCLGGNIRCTPQKCPTLSCTNPALVGCCQTCIECSISGVRYQNGQQFSNSRDQCSTCICDNGNVSCSRSQCQPATCLNPVTNQCGCPICAECSYQGQQITNGQSFPNLSDPCQECLCKNGTVTCERKACEVSCSHPAATMGCCPHCTDCIYENQIRVNGQHFVSHRDPCQKCQCQQGSIICHTMECEALSCLNPMKMEGECCPSCPVCVFLGQVFQERENFRHPRDQCQICSCKMGRVECQREPCDGKCTQPQSELCCPNCGKCSYEDNFYEDGTSFQPDACNSCHCRNGSVQCEETTCSLLACADKIRVEGQCCEVCKGCTFHGILYRENASWMMPDNPCVSCTCNGGLITCMQTDCFVPCSNPVTLPGQCCSVCPTMMATCMQTVKLSHPNGDPCDHCQCVDGHLKCSHKVCPNVANCPAENIQQPTNGDCCPTCVESFSSSCSQADIGKVTRPRPNDPCFYCECKEDFMMVCMKEDCPLLACPPDVQMYSSTRCCPLCPACYDQSEARYHHEGSKWSSRNNPCIICACEVGNIFCCEICQHVTDAVCYYQTKAYQPGESWTVDDCTSCHCQGGRVACSIRQCPAFHCEIDEVPITTPGNCCPVCQKQPGTCLVYGDPHYRTFDGATIHFQGTCRYIMASDCGADLFSVEVQHDNRGTPGEVSWAQNLTITVAGTVIDLLQDRAVRVNDQLVVLPFLYEPHVLIEESSNYVLLSTDIGLRVFLLVTSLSFCLSYIHLGSFKQLCGLCGNFNGFPQDDLRTRAGQMTSSPATFGNSWKASIQPAEGCREAEDIDPCLAAGFRIRKLATSKCAILKSETFARCHRTVSPEPFFSSCVYDLCICMDNSSCLCDILETYAHECARAGVKVEWRSRNLCAFECDASKGLMFDECGPVCPRTCGNLQVAALRNITETCFKPCVASCQCTADKVLHEGQCISPRDCPFIETLPIL</sequence>
<dbReference type="GO" id="GO:0030513">
    <property type="term" value="P:positive regulation of BMP signaling pathway"/>
    <property type="evidence" value="ECO:0007669"/>
    <property type="project" value="TreeGrafter"/>
</dbReference>